<reference evidence="1 2" key="1">
    <citation type="submission" date="2017-11" db="EMBL/GenBank/DDBJ databases">
        <title>Understudied soil microbes with underappreciated capabilities: Untangling the Clostridium saccharolyticum group.</title>
        <authorList>
            <person name="Leschine S."/>
        </authorList>
    </citation>
    <scope>NUCLEOTIDE SEQUENCE [LARGE SCALE GENOMIC DNA]</scope>
    <source>
        <strain evidence="1 2">18A</strain>
    </source>
</reference>
<dbReference type="EMBL" id="PGET01000001">
    <property type="protein sequence ID" value="PJJ30120.1"/>
    <property type="molecule type" value="Genomic_DNA"/>
</dbReference>
<dbReference type="Pfam" id="PF14072">
    <property type="entry name" value="DndB"/>
    <property type="match status" value="1"/>
</dbReference>
<dbReference type="InterPro" id="IPR017601">
    <property type="entry name" value="DGQHR-contain_dom"/>
</dbReference>
<proteinExistence type="predicted"/>
<accession>A0A2M8Z9I9</accession>
<protein>
    <submittedName>
        <fullName evidence="1">DNA sulfur modification protein DndB</fullName>
    </submittedName>
</protein>
<evidence type="ECO:0000313" key="1">
    <source>
        <dbReference type="EMBL" id="PJJ30120.1"/>
    </source>
</evidence>
<dbReference type="CDD" id="cd16412">
    <property type="entry name" value="dndB"/>
    <property type="match status" value="1"/>
</dbReference>
<sequence length="357" mass="41046">MDYTYKFPVVRGKQARREYYIAMVPLKMLSKLFPNTEEYVLPEYRAQRKMNESRIPVISRYITENRDSYAFSALAASIDGEFEFHESSDGLGTGILEVAMDARLLINDGQHRKAAILDALNEDASLGTETISVVLYEDLGLTRSQQLFTDLNKHAVKTSNSIAELYDSRDALAVINRNVVSRVKFLNDYTDKERDILGKFSSNLFTLNTFYTANKRIVGCTEVSDAAERFLCKFWTNIVQNIIQWNELMNHEISKVDLRENYIVTQGVVIQAFGIIGNYFYNNPQSQMEDVLLKLQSIDWKRSAVQWKLRVIRADGKIITSNKAIMLTANRIKREIGLEFSKDEEHRENQFLGSINI</sequence>
<organism evidence="1 2">
    <name type="scientific">[Clostridium] celerecrescens 18A</name>
    <dbReference type="NCBI Taxonomy" id="1286362"/>
    <lineage>
        <taxon>Bacteria</taxon>
        <taxon>Bacillati</taxon>
        <taxon>Bacillota</taxon>
        <taxon>Clostridia</taxon>
        <taxon>Lachnospirales</taxon>
        <taxon>Lachnospiraceae</taxon>
        <taxon>Lacrimispora</taxon>
    </lineage>
</organism>
<dbReference type="AlphaFoldDB" id="A0A2M8Z9I9"/>
<dbReference type="RefSeq" id="WP_100306406.1">
    <property type="nucleotide sequence ID" value="NZ_PGET01000001.1"/>
</dbReference>
<dbReference type="NCBIfam" id="TIGR03187">
    <property type="entry name" value="DGQHR"/>
    <property type="match status" value="1"/>
</dbReference>
<gene>
    <name evidence="1" type="ORF">H171_3694</name>
</gene>
<dbReference type="NCBIfam" id="TIGR03233">
    <property type="entry name" value="DNA_S_dndB"/>
    <property type="match status" value="1"/>
</dbReference>
<name>A0A2M8Z9I9_9FIRM</name>
<comment type="caution">
    <text evidence="1">The sequence shown here is derived from an EMBL/GenBank/DDBJ whole genome shotgun (WGS) entry which is preliminary data.</text>
</comment>
<evidence type="ECO:0000313" key="2">
    <source>
        <dbReference type="Proteomes" id="UP000231092"/>
    </source>
</evidence>
<dbReference type="InterPro" id="IPR017642">
    <property type="entry name" value="DNA_S_mod_DndB"/>
</dbReference>
<dbReference type="OrthoDB" id="3524978at2"/>
<dbReference type="Proteomes" id="UP000231092">
    <property type="component" value="Unassembled WGS sequence"/>
</dbReference>